<dbReference type="EMBL" id="CAJVPM010028200">
    <property type="protein sequence ID" value="CAG8668968.1"/>
    <property type="molecule type" value="Genomic_DNA"/>
</dbReference>
<accession>A0ACA9NQ52</accession>
<proteinExistence type="predicted"/>
<reference evidence="1" key="1">
    <citation type="submission" date="2021-06" db="EMBL/GenBank/DDBJ databases">
        <authorList>
            <person name="Kallberg Y."/>
            <person name="Tangrot J."/>
            <person name="Rosling A."/>
        </authorList>
    </citation>
    <scope>NUCLEOTIDE SEQUENCE</scope>
    <source>
        <strain evidence="1">AU212A</strain>
    </source>
</reference>
<keyword evidence="2" id="KW-1185">Reference proteome</keyword>
<dbReference type="Proteomes" id="UP000789860">
    <property type="component" value="Unassembled WGS sequence"/>
</dbReference>
<evidence type="ECO:0000313" key="2">
    <source>
        <dbReference type="Proteomes" id="UP000789860"/>
    </source>
</evidence>
<organism evidence="1 2">
    <name type="scientific">Scutellospora calospora</name>
    <dbReference type="NCBI Taxonomy" id="85575"/>
    <lineage>
        <taxon>Eukaryota</taxon>
        <taxon>Fungi</taxon>
        <taxon>Fungi incertae sedis</taxon>
        <taxon>Mucoromycota</taxon>
        <taxon>Glomeromycotina</taxon>
        <taxon>Glomeromycetes</taxon>
        <taxon>Diversisporales</taxon>
        <taxon>Gigasporaceae</taxon>
        <taxon>Scutellospora</taxon>
    </lineage>
</organism>
<evidence type="ECO:0000313" key="1">
    <source>
        <dbReference type="EMBL" id="CAG8668968.1"/>
    </source>
</evidence>
<protein>
    <submittedName>
        <fullName evidence="1">5421_t:CDS:1</fullName>
    </submittedName>
</protein>
<comment type="caution">
    <text evidence="1">The sequence shown here is derived from an EMBL/GenBank/DDBJ whole genome shotgun (WGS) entry which is preliminary data.</text>
</comment>
<name>A0ACA9NQ52_9GLOM</name>
<sequence length="242" mass="25984">MPARSTYRAPVAQYPPYVASGDNRVVDSVRSAKVSPGVQSRLPAIETANDAHSRAQKTNDSSIAPSFQIPKSVNDSGGSLSELAAEETVQGRNSNDRLPQMGHYHSVNNARRPECGSPGSAICLSFEEAQPGGQRKAWERIQVVDSRSDVGQQIPGRQHIYEQNLGRSLWNQRCGGPHHGGGIPQQHEVQPLHRLQSRPAPILPPASSLQLPMALPSPPASNQASPPYAAELAQPGFAYNAP</sequence>
<gene>
    <name evidence="1" type="ORF">SCALOS_LOCUS9303</name>
</gene>
<feature type="non-terminal residue" evidence="1">
    <location>
        <position position="242"/>
    </location>
</feature>